<evidence type="ECO:0000256" key="1">
    <source>
        <dbReference type="SAM" id="MobiDB-lite"/>
    </source>
</evidence>
<feature type="region of interest" description="Disordered" evidence="1">
    <location>
        <begin position="242"/>
        <end position="370"/>
    </location>
</feature>
<name>A0A6V7T8L9_PLAVN</name>
<evidence type="ECO:0000313" key="4">
    <source>
        <dbReference type="Proteomes" id="UP000515697"/>
    </source>
</evidence>
<keyword evidence="2" id="KW-1133">Transmembrane helix</keyword>
<dbReference type="Pfam" id="PF06022">
    <property type="entry name" value="Cir_Bir_Yir"/>
    <property type="match status" value="1"/>
</dbReference>
<proteinExistence type="predicted"/>
<feature type="compositionally biased region" description="Low complexity" evidence="1">
    <location>
        <begin position="269"/>
        <end position="281"/>
    </location>
</feature>
<feature type="compositionally biased region" description="Low complexity" evidence="1">
    <location>
        <begin position="326"/>
        <end position="347"/>
    </location>
</feature>
<dbReference type="VEuPathDB" id="PlasmoDB:PVSEL_1200100"/>
<evidence type="ECO:0000256" key="2">
    <source>
        <dbReference type="SAM" id="Phobius"/>
    </source>
</evidence>
<feature type="transmembrane region" description="Helical" evidence="2">
    <location>
        <begin position="549"/>
        <end position="570"/>
    </location>
</feature>
<keyword evidence="2" id="KW-0472">Membrane</keyword>
<reference evidence="3 4" key="1">
    <citation type="submission" date="2020-08" db="EMBL/GenBank/DDBJ databases">
        <authorList>
            <person name="Ramaprasad A."/>
        </authorList>
    </citation>
    <scope>NUCLEOTIDE SEQUENCE [LARGE SCALE GENOMIC DNA]</scope>
</reference>
<protein>
    <submittedName>
        <fullName evidence="3">CIR protein PIR protein</fullName>
    </submittedName>
</protein>
<organism evidence="3 4">
    <name type="scientific">Plasmodium vinckei</name>
    <dbReference type="NCBI Taxonomy" id="5860"/>
    <lineage>
        <taxon>Eukaryota</taxon>
        <taxon>Sar</taxon>
        <taxon>Alveolata</taxon>
        <taxon>Apicomplexa</taxon>
        <taxon>Aconoidasida</taxon>
        <taxon>Haemosporida</taxon>
        <taxon>Plasmodiidae</taxon>
        <taxon>Plasmodium</taxon>
        <taxon>Plasmodium (Vinckeia)</taxon>
    </lineage>
</organism>
<dbReference type="VEuPathDB" id="PlasmoDB:PVPCR_1300500"/>
<feature type="compositionally biased region" description="Basic and acidic residues" evidence="1">
    <location>
        <begin position="282"/>
        <end position="293"/>
    </location>
</feature>
<sequence length="656" mass="75197">MSRHVCEMLNSLYSQLPDDDNEGNQRSGGKLLYETYCPKIEDKYQRCNSDNDRIKAGFIYLVGQLFDNVNSDGEHEDQKSRYVYYGFMWMSYKLQQSNQNSGSSITLYEFINDHVLKDQWYEVVEEYVDPKVPLITKEADIDIMSDVYYILKEMCKFFSNNYENFYYHEDFSKYYESVTKFGEKILKKKINNANIDNVDQIYADLYDMLKNVYNEYRDYYYGKNSQDNAPPKLPEIEEIKKNFTPDLKTQDLQDSTKGDLKPQDDDGNSDQQQSEQQSSSEPESKGSESKEPTPPEPTPPEPTPLETSPPHSEEPKDGKREPSLPPAQESSQPQPQIQDSQQSQDPPLETDPKKPVISPKDASNEQVAQESIEKIMDSMKFVFNFFKPDFSSVYNTLTNFGNDVYENVLNGLKGGYSILTDFVSNVKDSIDQLNNEKDTPQSDDNGPKQKDPGDNPPSSDSPSKDLPPSPSSEQPPKIDHRDPENQKGGDKKEPSGDEKTEDKNQKEKTQHPAPIVQEPSDGSTNITSYQIPNPDDSGSNRNEIISKGVFSIIVIAIPAILAIMYMYLYYECGKKSKRKKNMKKVINSIGGKRQVQIIISSSNQKKQTKKSINSFNEKKSLLNIYKLMQADPIPFINLFFLLIFFVYKRKRDTIEW</sequence>
<evidence type="ECO:0000313" key="3">
    <source>
        <dbReference type="EMBL" id="CAD2109202.1"/>
    </source>
</evidence>
<feature type="compositionally biased region" description="Basic and acidic residues" evidence="1">
    <location>
        <begin position="433"/>
        <end position="453"/>
    </location>
</feature>
<gene>
    <name evidence="3" type="ORF">PVSEL_1200100</name>
</gene>
<feature type="transmembrane region" description="Helical" evidence="2">
    <location>
        <begin position="627"/>
        <end position="647"/>
    </location>
</feature>
<feature type="compositionally biased region" description="Basic and acidic residues" evidence="1">
    <location>
        <begin position="311"/>
        <end position="322"/>
    </location>
</feature>
<dbReference type="EMBL" id="LR865433">
    <property type="protein sequence ID" value="CAD2109202.1"/>
    <property type="molecule type" value="Genomic_DNA"/>
</dbReference>
<dbReference type="AlphaFoldDB" id="A0A6V7T8L9"/>
<accession>A0A6V7T8L9</accession>
<feature type="compositionally biased region" description="Pro residues" evidence="1">
    <location>
        <begin position="294"/>
        <end position="303"/>
    </location>
</feature>
<dbReference type="VEuPathDB" id="PlasmoDB:PVBDA_1300330"/>
<dbReference type="VEuPathDB" id="PlasmoDB:PVLDE_1300570"/>
<keyword evidence="2" id="KW-0812">Transmembrane</keyword>
<feature type="region of interest" description="Disordered" evidence="1">
    <location>
        <begin position="433"/>
        <end position="539"/>
    </location>
</feature>
<dbReference type="InterPro" id="IPR006477">
    <property type="entry name" value="Yir_bir_cir"/>
</dbReference>
<dbReference type="VEuPathDB" id="PlasmoDB:PVVCY_1300200"/>
<dbReference type="Proteomes" id="UP000515697">
    <property type="component" value="Chromosome PVSEL_12"/>
</dbReference>
<feature type="compositionally biased region" description="Basic and acidic residues" evidence="1">
    <location>
        <begin position="242"/>
        <end position="264"/>
    </location>
</feature>
<feature type="compositionally biased region" description="Basic and acidic residues" evidence="1">
    <location>
        <begin position="476"/>
        <end position="510"/>
    </location>
</feature>
<feature type="compositionally biased region" description="Polar residues" evidence="1">
    <location>
        <begin position="520"/>
        <end position="539"/>
    </location>
</feature>